<keyword evidence="2" id="KW-0614">Plasmid</keyword>
<dbReference type="RefSeq" id="WP_102591216.1">
    <property type="nucleotide sequence ID" value="NZ_CP097872.1"/>
</dbReference>
<protein>
    <submittedName>
        <fullName evidence="1">Uncharacterized protein</fullName>
    </submittedName>
</protein>
<gene>
    <name evidence="1" type="ORF">IB292_22180</name>
    <name evidence="2" type="ORF">O1Q84_27965</name>
</gene>
<name>A0A9Q3YL47_VIBPH</name>
<proteinExistence type="predicted"/>
<geneLocation type="plasmid" evidence="2 4">
    <name>pHLD</name>
</geneLocation>
<sequence>MKNDKFADIEQKIMMVRGKRHKVIVVKQNKDGKWHREEIENSTKNVMIKHDEAIKLLANM</sequence>
<reference evidence="1" key="1">
    <citation type="submission" date="2020-09" db="EMBL/GenBank/DDBJ databases">
        <title>Genome sequence of Vibrio parahaemolyticus isolates.</title>
        <authorList>
            <person name="Hammerl J.A."/>
            <person name="Strauch E."/>
        </authorList>
    </citation>
    <scope>NUCLEOTIDE SEQUENCE</scope>
    <source>
        <strain evidence="1">17-VB00146</strain>
    </source>
</reference>
<dbReference type="Proteomes" id="UP001156560">
    <property type="component" value="Plasmid pHLD"/>
</dbReference>
<accession>A0A9Q3YL47</accession>
<evidence type="ECO:0000313" key="1">
    <source>
        <dbReference type="EMBL" id="MCC3807733.1"/>
    </source>
</evidence>
<evidence type="ECO:0000313" key="3">
    <source>
        <dbReference type="Proteomes" id="UP000726777"/>
    </source>
</evidence>
<evidence type="ECO:0000313" key="2">
    <source>
        <dbReference type="EMBL" id="WAT94003.1"/>
    </source>
</evidence>
<dbReference type="EMBL" id="JACVHL010000030">
    <property type="protein sequence ID" value="MCC3807733.1"/>
    <property type="molecule type" value="Genomic_DNA"/>
</dbReference>
<dbReference type="AlphaFoldDB" id="A0A9Q3YL47"/>
<reference evidence="2" key="2">
    <citation type="submission" date="2022-12" db="EMBL/GenBank/DDBJ databases">
        <title>Vibrio parahaemolyticus become highly virulent by producing novel Tc toxins.</title>
        <authorList>
            <person name="Yang F."/>
            <person name="You Y."/>
            <person name="Lai Q."/>
            <person name="Xu L."/>
            <person name="Li F."/>
        </authorList>
    </citation>
    <scope>NUCLEOTIDE SEQUENCE</scope>
    <source>
        <strain evidence="2">Vp-HL-202005</strain>
        <plasmid evidence="2">pHLD</plasmid>
    </source>
</reference>
<dbReference type="Proteomes" id="UP000726777">
    <property type="component" value="Unassembled WGS sequence"/>
</dbReference>
<organism evidence="1 3">
    <name type="scientific">Vibrio parahaemolyticus</name>
    <dbReference type="NCBI Taxonomy" id="670"/>
    <lineage>
        <taxon>Bacteria</taxon>
        <taxon>Pseudomonadati</taxon>
        <taxon>Pseudomonadota</taxon>
        <taxon>Gammaproteobacteria</taxon>
        <taxon>Vibrionales</taxon>
        <taxon>Vibrionaceae</taxon>
        <taxon>Vibrio</taxon>
    </lineage>
</organism>
<evidence type="ECO:0000313" key="4">
    <source>
        <dbReference type="Proteomes" id="UP001156560"/>
    </source>
</evidence>
<dbReference type="EMBL" id="CP114199">
    <property type="protein sequence ID" value="WAT94003.1"/>
    <property type="molecule type" value="Genomic_DNA"/>
</dbReference>